<dbReference type="GO" id="GO:0005524">
    <property type="term" value="F:ATP binding"/>
    <property type="evidence" value="ECO:0007669"/>
    <property type="project" value="UniProtKB-KW"/>
</dbReference>
<evidence type="ECO:0000256" key="6">
    <source>
        <dbReference type="ARBA" id="ARBA00022833"/>
    </source>
</evidence>
<evidence type="ECO:0000256" key="2">
    <source>
        <dbReference type="ARBA" id="ARBA00012832"/>
    </source>
</evidence>
<evidence type="ECO:0000256" key="5">
    <source>
        <dbReference type="ARBA" id="ARBA00022741"/>
    </source>
</evidence>
<keyword evidence="9" id="KW-0030">Aminoacyl-tRNA synthetase</keyword>
<evidence type="ECO:0000256" key="7">
    <source>
        <dbReference type="ARBA" id="ARBA00022840"/>
    </source>
</evidence>
<evidence type="ECO:0000256" key="8">
    <source>
        <dbReference type="ARBA" id="ARBA00022917"/>
    </source>
</evidence>
<keyword evidence="4" id="KW-0479">Metal-binding</keyword>
<dbReference type="InterPro" id="IPR024909">
    <property type="entry name" value="Cys-tRNA/MSH_ligase"/>
</dbReference>
<dbReference type="InterPro" id="IPR032678">
    <property type="entry name" value="tRNA-synt_1_cat_dom"/>
</dbReference>
<dbReference type="FunFam" id="3.40.50.620:FF:000186">
    <property type="entry name" value="Putative Cysteinyl-tRNA synthetase"/>
    <property type="match status" value="1"/>
</dbReference>
<dbReference type="PANTHER" id="PTHR10890">
    <property type="entry name" value="CYSTEINYL-TRNA SYNTHETASE"/>
    <property type="match status" value="1"/>
</dbReference>
<evidence type="ECO:0000313" key="13">
    <source>
        <dbReference type="EMBL" id="KAJ8992624.1"/>
    </source>
</evidence>
<keyword evidence="6" id="KW-0862">Zinc</keyword>
<accession>A0AAN6IVA7</accession>
<evidence type="ECO:0000256" key="10">
    <source>
        <dbReference type="ARBA" id="ARBA00031499"/>
    </source>
</evidence>
<dbReference type="PANTHER" id="PTHR10890:SF3">
    <property type="entry name" value="CYSTEINE--TRNA LIGASE, CYTOPLASMIC"/>
    <property type="match status" value="1"/>
</dbReference>
<feature type="domain" description="tRNA synthetases class I catalytic" evidence="12">
    <location>
        <begin position="58"/>
        <end position="498"/>
    </location>
</feature>
<dbReference type="GO" id="GO:0046872">
    <property type="term" value="F:metal ion binding"/>
    <property type="evidence" value="ECO:0007669"/>
    <property type="project" value="UniProtKB-KW"/>
</dbReference>
<dbReference type="InterPro" id="IPR015803">
    <property type="entry name" value="Cys-tRNA-ligase"/>
</dbReference>
<dbReference type="HAMAP" id="MF_00041">
    <property type="entry name" value="Cys_tRNA_synth"/>
    <property type="match status" value="1"/>
</dbReference>
<dbReference type="EC" id="6.1.1.16" evidence="2"/>
<keyword evidence="7" id="KW-0067">ATP-binding</keyword>
<comment type="caution">
    <text evidence="13">The sequence shown here is derived from an EMBL/GenBank/DDBJ whole genome shotgun (WGS) entry which is preliminary data.</text>
</comment>
<keyword evidence="8" id="KW-0648">Protein biosynthesis</keyword>
<dbReference type="Gene3D" id="3.40.50.620">
    <property type="entry name" value="HUPs"/>
    <property type="match status" value="2"/>
</dbReference>
<dbReference type="EMBL" id="JAJGCB010000005">
    <property type="protein sequence ID" value="KAJ8992624.1"/>
    <property type="molecule type" value="Genomic_DNA"/>
</dbReference>
<dbReference type="CDD" id="cd00672">
    <property type="entry name" value="CysRS_core"/>
    <property type="match status" value="1"/>
</dbReference>
<dbReference type="Pfam" id="PF01406">
    <property type="entry name" value="tRNA-synt_1e"/>
    <property type="match status" value="1"/>
</dbReference>
<gene>
    <name evidence="13" type="primary">CYR1</name>
    <name evidence="13" type="ORF">HRR80_003723</name>
</gene>
<proteinExistence type="inferred from homology"/>
<dbReference type="SUPFAM" id="SSF47323">
    <property type="entry name" value="Anticodon-binding domain of a subclass of class I aminoacyl-tRNA synthetases"/>
    <property type="match status" value="1"/>
</dbReference>
<dbReference type="InterPro" id="IPR009080">
    <property type="entry name" value="tRNAsynth_Ia_anticodon-bd"/>
</dbReference>
<evidence type="ECO:0000256" key="11">
    <source>
        <dbReference type="SAM" id="MobiDB-lite"/>
    </source>
</evidence>
<feature type="region of interest" description="Disordered" evidence="11">
    <location>
        <begin position="734"/>
        <end position="812"/>
    </location>
</feature>
<reference evidence="13" key="1">
    <citation type="submission" date="2023-01" db="EMBL/GenBank/DDBJ databases">
        <title>Exophiala dermititidis isolated from Cystic Fibrosis Patient.</title>
        <authorList>
            <person name="Kurbessoian T."/>
            <person name="Crocker A."/>
            <person name="Murante D."/>
            <person name="Hogan D.A."/>
            <person name="Stajich J.E."/>
        </authorList>
    </citation>
    <scope>NUCLEOTIDE SEQUENCE</scope>
    <source>
        <strain evidence="13">Ex8</strain>
    </source>
</reference>
<name>A0AAN6IVA7_EXODE</name>
<keyword evidence="5" id="KW-0547">Nucleotide-binding</keyword>
<organism evidence="13 14">
    <name type="scientific">Exophiala dermatitidis</name>
    <name type="common">Black yeast-like fungus</name>
    <name type="synonym">Wangiella dermatitidis</name>
    <dbReference type="NCBI Taxonomy" id="5970"/>
    <lineage>
        <taxon>Eukaryota</taxon>
        <taxon>Fungi</taxon>
        <taxon>Dikarya</taxon>
        <taxon>Ascomycota</taxon>
        <taxon>Pezizomycotina</taxon>
        <taxon>Eurotiomycetes</taxon>
        <taxon>Chaetothyriomycetidae</taxon>
        <taxon>Chaetothyriales</taxon>
        <taxon>Herpotrichiellaceae</taxon>
        <taxon>Exophiala</taxon>
    </lineage>
</organism>
<dbReference type="GO" id="GO:0004817">
    <property type="term" value="F:cysteine-tRNA ligase activity"/>
    <property type="evidence" value="ECO:0007669"/>
    <property type="project" value="UniProtKB-EC"/>
</dbReference>
<dbReference type="GO" id="GO:0006423">
    <property type="term" value="P:cysteinyl-tRNA aminoacylation"/>
    <property type="evidence" value="ECO:0007669"/>
    <property type="project" value="InterPro"/>
</dbReference>
<comment type="cofactor">
    <cofactor evidence="1">
        <name>Zn(2+)</name>
        <dbReference type="ChEBI" id="CHEBI:29105"/>
    </cofactor>
</comment>
<dbReference type="GO" id="GO:0005737">
    <property type="term" value="C:cytoplasm"/>
    <property type="evidence" value="ECO:0007669"/>
    <property type="project" value="TreeGrafter"/>
</dbReference>
<dbReference type="PRINTS" id="PR00983">
    <property type="entry name" value="TRNASYNTHCYS"/>
</dbReference>
<feature type="compositionally biased region" description="Low complexity" evidence="11">
    <location>
        <begin position="657"/>
        <end position="666"/>
    </location>
</feature>
<feature type="compositionally biased region" description="Basic and acidic residues" evidence="11">
    <location>
        <begin position="734"/>
        <end position="760"/>
    </location>
</feature>
<dbReference type="AlphaFoldDB" id="A0AAN6IVA7"/>
<sequence length="829" mass="94525">MNKLRRSFCLSASHLCRSCQPLERIKMSQPTWTMPTGTTHQPDLKVYNSLTRSKVPFIPIEPEHIKWYACGPTVYDDAHLGHARNYVTTDIIRRILRDYFHFKVRFVMNITDVDDKIILRARQRHLYDEYKSKHRYIDEQVRQDVRQAWHYYVQKNLKRIGPKTLLTPETFDGVIEQFYGDILAGGSLEPGTKPGDKEAKVKMHINTARTTAKALLQDPKMLTPHEFYNRVSDPMCLVLDEQYGKTIRGDDYAVFTKLTKEYENRFFQDMHDLNVMDPDDIVRVTEYGKEIAEFVKKIVDKGLAYRTADGSVYFDIKAFEARGYPYARLEPWNRNDAELQADGEGALSQKSESVKRSPADFALWKASKPGEPSWDSEWGPGRPGWHIECSAMASEKLGEQMDIHSGGIDLAFPHHDNELAQSEAFWADGSPRQWVNYFLHMGHLSIQGSKMSKSLKNFTTIRDALHVRKDWTARSLRIVFLLGNWKDGIEITDDMVTEGRNWEDRVDNFFLHAIENIKNAKATNGQKPVLQEVIQEAEVKVRQALLDSFNTPLAMSTISSLINTYHSAKKSDLTAEDHRNAALFVTRLVNIFGLNGSEPADTEQVGWKGIDIPDAAKEYVYPLARMRDELRQAAIAKSITPEKVQEIVSTSPGLEEPPSSGRPRPSYARALSEFSRNALEVASPVENSDLNKQILALCDRVRDVDLWQLNIYLEDRDNAPALVRPVTEGLKAARREREEKARAKEEAKKKREQEALEKLQKGKLSPADMFKPPHSNEFSAWDADGFPTATKDGSPLTASRAKKLKKEWEAQRKAHEKYLAAVQNGSVGQ</sequence>
<evidence type="ECO:0000256" key="1">
    <source>
        <dbReference type="ARBA" id="ARBA00001947"/>
    </source>
</evidence>
<dbReference type="NCBIfam" id="TIGR00435">
    <property type="entry name" value="cysS"/>
    <property type="match status" value="1"/>
</dbReference>
<feature type="region of interest" description="Disordered" evidence="11">
    <location>
        <begin position="646"/>
        <end position="667"/>
    </location>
</feature>
<evidence type="ECO:0000259" key="12">
    <source>
        <dbReference type="Pfam" id="PF01406"/>
    </source>
</evidence>
<dbReference type="InterPro" id="IPR014729">
    <property type="entry name" value="Rossmann-like_a/b/a_fold"/>
</dbReference>
<evidence type="ECO:0000256" key="3">
    <source>
        <dbReference type="ARBA" id="ARBA00022598"/>
    </source>
</evidence>
<protein>
    <recommendedName>
        <fullName evidence="2">cysteine--tRNA ligase</fullName>
        <ecNumber evidence="2">6.1.1.16</ecNumber>
    </recommendedName>
    <alternativeName>
        <fullName evidence="10">Cysteinyl-tRNA synthetase</fullName>
    </alternativeName>
</protein>
<keyword evidence="3 13" id="KW-0436">Ligase</keyword>
<dbReference type="SUPFAM" id="SSF52374">
    <property type="entry name" value="Nucleotidylyl transferase"/>
    <property type="match status" value="1"/>
</dbReference>
<evidence type="ECO:0000313" key="14">
    <source>
        <dbReference type="Proteomes" id="UP001161757"/>
    </source>
</evidence>
<evidence type="ECO:0000256" key="9">
    <source>
        <dbReference type="ARBA" id="ARBA00023146"/>
    </source>
</evidence>
<dbReference type="Gene3D" id="1.20.120.1910">
    <property type="entry name" value="Cysteine-tRNA ligase, C-terminal anti-codon recognition domain"/>
    <property type="match status" value="1"/>
</dbReference>
<evidence type="ECO:0000256" key="4">
    <source>
        <dbReference type="ARBA" id="ARBA00022723"/>
    </source>
</evidence>
<dbReference type="Proteomes" id="UP001161757">
    <property type="component" value="Unassembled WGS sequence"/>
</dbReference>